<dbReference type="EMBL" id="CAJJDP010000107">
    <property type="protein sequence ID" value="CAD8194859.1"/>
    <property type="molecule type" value="Genomic_DNA"/>
</dbReference>
<feature type="chain" id="PRO_5035911711" description="Transmembrane protein" evidence="3">
    <location>
        <begin position="19"/>
        <end position="1421"/>
    </location>
</feature>
<keyword evidence="2" id="KW-0812">Transmembrane</keyword>
<gene>
    <name evidence="4" type="ORF">POCTA_138.1.T1070193</name>
</gene>
<evidence type="ECO:0000313" key="5">
    <source>
        <dbReference type="Proteomes" id="UP000683925"/>
    </source>
</evidence>
<dbReference type="OrthoDB" id="310318at2759"/>
<dbReference type="Proteomes" id="UP000683925">
    <property type="component" value="Unassembled WGS sequence"/>
</dbReference>
<feature type="transmembrane region" description="Helical" evidence="2">
    <location>
        <begin position="1379"/>
        <end position="1398"/>
    </location>
</feature>
<feature type="signal peptide" evidence="3">
    <location>
        <begin position="1"/>
        <end position="18"/>
    </location>
</feature>
<evidence type="ECO:0000313" key="4">
    <source>
        <dbReference type="EMBL" id="CAD8194859.1"/>
    </source>
</evidence>
<dbReference type="OMA" id="DITIQKY"/>
<keyword evidence="3" id="KW-0732">Signal</keyword>
<feature type="compositionally biased region" description="Low complexity" evidence="1">
    <location>
        <begin position="1347"/>
        <end position="1369"/>
    </location>
</feature>
<evidence type="ECO:0008006" key="6">
    <source>
        <dbReference type="Google" id="ProtNLM"/>
    </source>
</evidence>
<evidence type="ECO:0000256" key="2">
    <source>
        <dbReference type="SAM" id="Phobius"/>
    </source>
</evidence>
<feature type="region of interest" description="Disordered" evidence="1">
    <location>
        <begin position="1347"/>
        <end position="1372"/>
    </location>
</feature>
<comment type="caution">
    <text evidence="4">The sequence shown here is derived from an EMBL/GenBank/DDBJ whole genome shotgun (WGS) entry which is preliminary data.</text>
</comment>
<evidence type="ECO:0000256" key="1">
    <source>
        <dbReference type="SAM" id="MobiDB-lite"/>
    </source>
</evidence>
<organism evidence="4 5">
    <name type="scientific">Paramecium octaurelia</name>
    <dbReference type="NCBI Taxonomy" id="43137"/>
    <lineage>
        <taxon>Eukaryota</taxon>
        <taxon>Sar</taxon>
        <taxon>Alveolata</taxon>
        <taxon>Ciliophora</taxon>
        <taxon>Intramacronucleata</taxon>
        <taxon>Oligohymenophorea</taxon>
        <taxon>Peniculida</taxon>
        <taxon>Parameciidae</taxon>
        <taxon>Paramecium</taxon>
    </lineage>
</organism>
<keyword evidence="5" id="KW-1185">Reference proteome</keyword>
<proteinExistence type="predicted"/>
<evidence type="ECO:0000256" key="3">
    <source>
        <dbReference type="SAM" id="SignalP"/>
    </source>
</evidence>
<keyword evidence="2" id="KW-0472">Membrane</keyword>
<name>A0A8S1X2X7_PAROT</name>
<protein>
    <recommendedName>
        <fullName evidence="6">Transmembrane protein</fullName>
    </recommendedName>
</protein>
<sequence length="1421" mass="164678">MKFQHFWLLIAILKECLCNITISQTQKFNYPLEIRNSNTIFLRDYTLEIVEAPFYSLLSSSEFNLKIDQAISQIRKMSSSTINDSSIRIGSNYVALFGDNSNNFWVLTYDEKLYQGLVKSNGEIQMTFLDITIQKYFFQINLITNEFGMLSSFQEGELFFSLLNSTSLECTDIVLNYPIKSEIYNPIVQILTVNPENFTFCLTYTTEKDAHIVYFTYNQNDIELLSEQIFQGNYQNAVLSSNSNFLFLISKERVDLVDLNNNTGIQEIININIQSQDDLQAISYFTNYQISNNLFHIVFLQQQKLTSFFIDVNYINQQVQSISYFINEYTQIINLKLTLDNIFIITDSFIIGLQLKDSIKATCYQQLNEGTFAFFYLLRNIIVVQDSVDNQIVISTYLINDPQIFISQKLTQQIDALVMPVKLDILVVSQVNQKLIQYAFQIQLIQLDVIENQMPIQFHQYIDEMVLKFPEVMIKDRSQTFLGPNLTLSILSNNSDYLLASVEGTMFGEYNIYTAIYSIACSFSSQEQLYCTQYKNDTIILTIDNAAISLAKYPIRATEKLVKCSCMKTVSNLNVLMQFDQSIIIQQFNYSLHPKELLTIPFLIKVVDAAILKDVLFTTTIDGILTATDISEQQVLFTIPNNNFNEIYVNSIDFPHFLFVNNVVELTIIAYNGKQSYEFINYIPYPIQNYTSNAIGILNNGIYLAFSNDDKSFIYFYQKINIWLQTNNQNYFDVYIEQFKIQKNPKILSTYTTNNFYLIFQKGQYTQLAQFSGTGTSYTALRTSKQIRVPNLHFTQMSAIFQQERNYEVQIVYLFTNSAQSYNHPYLSYDFMLTTRYNEADYIGQCDLKYKAHNQNFTSYYHQKVSIIYENYLLLPKNSNNKQAYFIQDQGNVNINPRTLFYGNIQNYKVDCDVCNSIKITQPIDFSNSYSLNISVENVLNQDGLIYLTDDQYSLYLFYPETNELTMIYDFSQHVQIYCSALFIEMITSFPVQICSQSSIITIYAYNTTSNQLISHILNEVCCYAESSYKNGILTIFNFGSFQGFDFFAFYFWISENKIHLNQAFKEAGVCHYCFANPLYLSMSENFTTQPCQIFGLITTQSNGQGDNEIFLLKNCIPSSISENFGFAPNDTTPSGNIYFQQSTWRLVESDAVRYSFYYITNQFGSSSQQISDNILKAEFLVTYFYVVELYSLLFNEETGTLLSFVLDQSFFLDYNKTVSIYSVRQGSNGLLMIESFQEDEIFTPQIYTYDKQKLELKQNNKQINRMIGFEIINAKPSKKQSKLSGNYYAFKMKNTSQLYYVQNYLTLSIDLIGIQNASIEITGQNIQNSVTQSIFIQNLNYNNHNNDTNINNNTNDTPDTPDDQNSTNSDKDKTSQHITIIILYCFMIVFLFIVLLAPRCCFKLNRVQKNTSFNFELTQK</sequence>
<keyword evidence="2" id="KW-1133">Transmembrane helix</keyword>
<reference evidence="4" key="1">
    <citation type="submission" date="2021-01" db="EMBL/GenBank/DDBJ databases">
        <authorList>
            <consortium name="Genoscope - CEA"/>
            <person name="William W."/>
        </authorList>
    </citation>
    <scope>NUCLEOTIDE SEQUENCE</scope>
</reference>
<accession>A0A8S1X2X7</accession>